<feature type="transmembrane region" description="Helical" evidence="7">
    <location>
        <begin position="764"/>
        <end position="790"/>
    </location>
</feature>
<dbReference type="GO" id="GO:0000822">
    <property type="term" value="F:inositol hexakisphosphate binding"/>
    <property type="evidence" value="ECO:0007669"/>
    <property type="project" value="TreeGrafter"/>
</dbReference>
<evidence type="ECO:0000259" key="9">
    <source>
        <dbReference type="PROSITE" id="PS51382"/>
    </source>
</evidence>
<feature type="transmembrane region" description="Helical" evidence="7">
    <location>
        <begin position="502"/>
        <end position="522"/>
    </location>
</feature>
<proteinExistence type="inferred from homology"/>
<dbReference type="PANTHER" id="PTHR10783">
    <property type="entry name" value="XENOTROPIC AND POLYTROPIC RETROVIRUS RECEPTOR 1-RELATED"/>
    <property type="match status" value="1"/>
</dbReference>
<keyword evidence="11" id="KW-1185">Reference proteome</keyword>
<feature type="region of interest" description="Disordered" evidence="6">
    <location>
        <begin position="949"/>
        <end position="1008"/>
    </location>
</feature>
<feature type="compositionally biased region" description="Acidic residues" evidence="6">
    <location>
        <begin position="971"/>
        <end position="981"/>
    </location>
</feature>
<feature type="region of interest" description="Disordered" evidence="6">
    <location>
        <begin position="209"/>
        <end position="241"/>
    </location>
</feature>
<dbReference type="CDD" id="cd14475">
    <property type="entry name" value="SPX_SYG1_like"/>
    <property type="match status" value="1"/>
</dbReference>
<evidence type="ECO:0000313" key="11">
    <source>
        <dbReference type="Proteomes" id="UP000236621"/>
    </source>
</evidence>
<keyword evidence="5 7" id="KW-0472">Membrane</keyword>
<feature type="compositionally biased region" description="Basic and acidic residues" evidence="6">
    <location>
        <begin position="982"/>
        <end position="1008"/>
    </location>
</feature>
<feature type="compositionally biased region" description="Basic and acidic residues" evidence="6">
    <location>
        <begin position="949"/>
        <end position="970"/>
    </location>
</feature>
<comment type="subcellular location">
    <subcellularLocation>
        <location evidence="1">Membrane</location>
        <topology evidence="1">Multi-pass membrane protein</topology>
    </subcellularLocation>
</comment>
<evidence type="ECO:0000256" key="4">
    <source>
        <dbReference type="ARBA" id="ARBA00022989"/>
    </source>
</evidence>
<evidence type="ECO:0000313" key="10">
    <source>
        <dbReference type="EMBL" id="PNY23896.1"/>
    </source>
</evidence>
<evidence type="ECO:0000256" key="2">
    <source>
        <dbReference type="ARBA" id="ARBA00009665"/>
    </source>
</evidence>
<feature type="compositionally biased region" description="Basic and acidic residues" evidence="6">
    <location>
        <begin position="377"/>
        <end position="390"/>
    </location>
</feature>
<evidence type="ECO:0000256" key="7">
    <source>
        <dbReference type="SAM" id="Phobius"/>
    </source>
</evidence>
<dbReference type="STRING" id="45235.A0A2K3Q8K8"/>
<dbReference type="InterPro" id="IPR004331">
    <property type="entry name" value="SPX_dom"/>
</dbReference>
<feature type="compositionally biased region" description="Low complexity" evidence="6">
    <location>
        <begin position="910"/>
        <end position="921"/>
    </location>
</feature>
<dbReference type="Pfam" id="PF03105">
    <property type="entry name" value="SPX"/>
    <property type="match status" value="1"/>
</dbReference>
<keyword evidence="3 7" id="KW-0812">Transmembrane</keyword>
<dbReference type="PROSITE" id="PS51382">
    <property type="entry name" value="SPX"/>
    <property type="match status" value="1"/>
</dbReference>
<feature type="transmembrane region" description="Helical" evidence="7">
    <location>
        <begin position="673"/>
        <end position="691"/>
    </location>
</feature>
<gene>
    <name evidence="10" type="ORF">TCAP_06162</name>
</gene>
<dbReference type="Proteomes" id="UP000236621">
    <property type="component" value="Unassembled WGS sequence"/>
</dbReference>
<feature type="region of interest" description="Disordered" evidence="6">
    <location>
        <begin position="114"/>
        <end position="166"/>
    </location>
</feature>
<dbReference type="GO" id="GO:0005794">
    <property type="term" value="C:Golgi apparatus"/>
    <property type="evidence" value="ECO:0007669"/>
    <property type="project" value="TreeGrafter"/>
</dbReference>
<sequence length="1008" mass="115224">DHPHASLWRFRDRIGTRNERRRPRAPASVCSSAPAGSVRRDGAAAEQRVMKFAKELERDAVPEWRIKYLNYKVGKKYVKAVSRAINRTPRGLSSRAPSFLRPARSPVWSIAAGRVPWSPPPPPQRQAVPGAEAREDESLTREGNALQYGTSFGTSPPVPSPLARRDSHGEFELPASAVRAPPASPGFSRLTDTAPRGLGRFAANQKVNGAAVPSLSNTRTPKPGAPGALPRRSTAGPLPESLSPLRRILSHASGVDSGVRQLDLVREREREFYDFMDSELDKVESFYKLKEEQAGQRLVLLREQLHEMRNRRLQEVADAEEPDEYAPRTGSYENGSGRAIGWVQPLKAKIFPPGPNCKALRCVPRTPHLLPPSASGETRRDYSRRPPDHDVSYRTAKRKLKLALQEFYRGLELLKSYALLNRTAFRKLNKKFDKAANARPPLRYVNDKVSKAWFVNSDVLEGHIKAVEDLYARYFERGNHKLAASKLRSLSNKSTDESGSSFLNGFLIGIGIVFTVQGLIYGSQLLFDDDAQLRQQTSYLMQIYAGYFLMLLLFALFCIDCFIWTKNKVNYPFIFEFEARSHIDWRRLAEFPSFFLLLFGVFMWMNFSRYGAEWMYLYYPVVLIAITGAVIFLPAPVLAHKSRRWFVYAHWRLLLAGIYPVEFRDFFLGDMYCSLTYCMANIELFFCLYANRWDDPVQCNSSNSRLLGFLITVPPTWRFFHCLRRYRDTGNIFPHLVNGGKYAMTIVSSMILSLYRINGTRVNLALYMTFSVINSIYATIWDLFMDFSLLQAQSRHFCLRDILALKRRWPYYAIMVLDPILRFSWIFYAIFTHDAQHSTIVSLLVSVLEVIRRGMWALFRVENEHCANVSQYKASRDVPLPYRIEPLMDRASAEFSPLVQTEERRRNEPSQSSASSTAVASTLGALRRRADTSSARTFAKILAEAHKQDFEKKRKPMDHDVREMGGHDGHSDDDDEDDDDESTRCMEAREAREAREVHQVRSREGDEV</sequence>
<feature type="region of interest" description="Disordered" evidence="6">
    <location>
        <begin position="368"/>
        <end position="390"/>
    </location>
</feature>
<feature type="region of interest" description="Disordered" evidence="6">
    <location>
        <begin position="1"/>
        <end position="43"/>
    </location>
</feature>
<feature type="transmembrane region" description="Helical" evidence="7">
    <location>
        <begin position="585"/>
        <end position="604"/>
    </location>
</feature>
<dbReference type="EMBL" id="NRSZ01001017">
    <property type="protein sequence ID" value="PNY23896.1"/>
    <property type="molecule type" value="Genomic_DNA"/>
</dbReference>
<evidence type="ECO:0000256" key="5">
    <source>
        <dbReference type="ARBA" id="ARBA00023136"/>
    </source>
</evidence>
<dbReference type="PANTHER" id="PTHR10783:SF103">
    <property type="entry name" value="SOLUTE CARRIER FAMILY 53 MEMBER 1"/>
    <property type="match status" value="1"/>
</dbReference>
<feature type="transmembrane region" description="Helical" evidence="7">
    <location>
        <begin position="811"/>
        <end position="831"/>
    </location>
</feature>
<dbReference type="PROSITE" id="PS51380">
    <property type="entry name" value="EXS"/>
    <property type="match status" value="1"/>
</dbReference>
<dbReference type="AlphaFoldDB" id="A0A2K3Q8K8"/>
<dbReference type="GO" id="GO:0016036">
    <property type="term" value="P:cellular response to phosphate starvation"/>
    <property type="evidence" value="ECO:0007669"/>
    <property type="project" value="TreeGrafter"/>
</dbReference>
<feature type="transmembrane region" description="Helical" evidence="7">
    <location>
        <begin position="543"/>
        <end position="565"/>
    </location>
</feature>
<feature type="domain" description="EXS" evidence="8">
    <location>
        <begin position="698"/>
        <end position="892"/>
    </location>
</feature>
<dbReference type="OrthoDB" id="9970435at2759"/>
<accession>A0A2K3Q8K8</accession>
<feature type="non-terminal residue" evidence="10">
    <location>
        <position position="1"/>
    </location>
</feature>
<reference evidence="10 11" key="1">
    <citation type="submission" date="2017-08" db="EMBL/GenBank/DDBJ databases">
        <title>Harnessing the power of phylogenomics to disentangle the directionality and signatures of interkingdom host jumping in the parasitic fungal genus Tolypocladium.</title>
        <authorList>
            <person name="Quandt C.A."/>
            <person name="Patterson W."/>
            <person name="Spatafora J.W."/>
        </authorList>
    </citation>
    <scope>NUCLEOTIDE SEQUENCE [LARGE SCALE GENOMIC DNA]</scope>
    <source>
        <strain evidence="10 11">CBS 113982</strain>
    </source>
</reference>
<feature type="compositionally biased region" description="Basic and acidic residues" evidence="6">
    <location>
        <begin position="9"/>
        <end position="18"/>
    </location>
</feature>
<protein>
    <submittedName>
        <fullName evidence="10">Protein SYG1</fullName>
    </submittedName>
</protein>
<evidence type="ECO:0000256" key="1">
    <source>
        <dbReference type="ARBA" id="ARBA00004141"/>
    </source>
</evidence>
<organism evidence="10 11">
    <name type="scientific">Tolypocladium capitatum</name>
    <dbReference type="NCBI Taxonomy" id="45235"/>
    <lineage>
        <taxon>Eukaryota</taxon>
        <taxon>Fungi</taxon>
        <taxon>Dikarya</taxon>
        <taxon>Ascomycota</taxon>
        <taxon>Pezizomycotina</taxon>
        <taxon>Sordariomycetes</taxon>
        <taxon>Hypocreomycetidae</taxon>
        <taxon>Hypocreales</taxon>
        <taxon>Ophiocordycipitaceae</taxon>
        <taxon>Tolypocladium</taxon>
    </lineage>
</organism>
<comment type="similarity">
    <text evidence="2">Belongs to the SYG1 (TC 2.A.94) family.</text>
</comment>
<feature type="region of interest" description="Disordered" evidence="6">
    <location>
        <begin position="896"/>
        <end position="921"/>
    </location>
</feature>
<evidence type="ECO:0000256" key="6">
    <source>
        <dbReference type="SAM" id="MobiDB-lite"/>
    </source>
</evidence>
<dbReference type="Pfam" id="PF03124">
    <property type="entry name" value="EXS"/>
    <property type="match status" value="1"/>
</dbReference>
<evidence type="ECO:0000259" key="8">
    <source>
        <dbReference type="PROSITE" id="PS51380"/>
    </source>
</evidence>
<feature type="transmembrane region" description="Helical" evidence="7">
    <location>
        <begin position="616"/>
        <end position="639"/>
    </location>
</feature>
<comment type="caution">
    <text evidence="10">The sequence shown here is derived from an EMBL/GenBank/DDBJ whole genome shotgun (WGS) entry which is preliminary data.</text>
</comment>
<dbReference type="InterPro" id="IPR004342">
    <property type="entry name" value="EXS_C"/>
</dbReference>
<dbReference type="GO" id="GO:0005886">
    <property type="term" value="C:plasma membrane"/>
    <property type="evidence" value="ECO:0007669"/>
    <property type="project" value="TreeGrafter"/>
</dbReference>
<dbReference type="GO" id="GO:0006817">
    <property type="term" value="P:phosphate ion transport"/>
    <property type="evidence" value="ECO:0007669"/>
    <property type="project" value="TreeGrafter"/>
</dbReference>
<evidence type="ECO:0000256" key="3">
    <source>
        <dbReference type="ARBA" id="ARBA00022692"/>
    </source>
</evidence>
<feature type="domain" description="SPX" evidence="9">
    <location>
        <begin position="50"/>
        <end position="446"/>
    </location>
</feature>
<name>A0A2K3Q8K8_9HYPO</name>
<keyword evidence="4 7" id="KW-1133">Transmembrane helix</keyword>